<keyword evidence="2" id="KW-1185">Reference proteome</keyword>
<dbReference type="AlphaFoldDB" id="A0A397SAZ8"/>
<evidence type="ECO:0000313" key="2">
    <source>
        <dbReference type="Proteomes" id="UP000265703"/>
    </source>
</evidence>
<comment type="caution">
    <text evidence="1">The sequence shown here is derived from an EMBL/GenBank/DDBJ whole genome shotgun (WGS) entry which is preliminary data.</text>
</comment>
<reference evidence="1 2" key="1">
    <citation type="submission" date="2018-06" db="EMBL/GenBank/DDBJ databases">
        <title>Comparative genomics reveals the genomic features of Rhizophagus irregularis, R. cerebriforme, R. diaphanum and Gigaspora rosea, and their symbiotic lifestyle signature.</title>
        <authorList>
            <person name="Morin E."/>
            <person name="San Clemente H."/>
            <person name="Chen E.C.H."/>
            <person name="De La Providencia I."/>
            <person name="Hainaut M."/>
            <person name="Kuo A."/>
            <person name="Kohler A."/>
            <person name="Murat C."/>
            <person name="Tang N."/>
            <person name="Roy S."/>
            <person name="Loubradou J."/>
            <person name="Henrissat B."/>
            <person name="Grigoriev I.V."/>
            <person name="Corradi N."/>
            <person name="Roux C."/>
            <person name="Martin F.M."/>
        </authorList>
    </citation>
    <scope>NUCLEOTIDE SEQUENCE [LARGE SCALE GENOMIC DNA]</scope>
    <source>
        <strain evidence="1 2">DAOM 227022</strain>
    </source>
</reference>
<protein>
    <submittedName>
        <fullName evidence="1">Uncharacterized protein</fullName>
    </submittedName>
</protein>
<accession>A0A397SAZ8</accession>
<dbReference type="EMBL" id="QKYT01000567">
    <property type="protein sequence ID" value="RIA83493.1"/>
    <property type="molecule type" value="Genomic_DNA"/>
</dbReference>
<sequence length="58" mass="6838">MNDSQRDSKHWYSVQYNDDADIEKDESVNILDKEYKKVDDDNQFDGKKKEIGGNDKLI</sequence>
<name>A0A397SAZ8_9GLOM</name>
<dbReference type="Proteomes" id="UP000265703">
    <property type="component" value="Unassembled WGS sequence"/>
</dbReference>
<proteinExistence type="predicted"/>
<evidence type="ECO:0000313" key="1">
    <source>
        <dbReference type="EMBL" id="RIA83493.1"/>
    </source>
</evidence>
<gene>
    <name evidence="1" type="ORF">C1645_833747</name>
</gene>
<organism evidence="1 2">
    <name type="scientific">Glomus cerebriforme</name>
    <dbReference type="NCBI Taxonomy" id="658196"/>
    <lineage>
        <taxon>Eukaryota</taxon>
        <taxon>Fungi</taxon>
        <taxon>Fungi incertae sedis</taxon>
        <taxon>Mucoromycota</taxon>
        <taxon>Glomeromycotina</taxon>
        <taxon>Glomeromycetes</taxon>
        <taxon>Glomerales</taxon>
        <taxon>Glomeraceae</taxon>
        <taxon>Glomus</taxon>
    </lineage>
</organism>